<evidence type="ECO:0008006" key="8">
    <source>
        <dbReference type="Google" id="ProtNLM"/>
    </source>
</evidence>
<dbReference type="InterPro" id="IPR019734">
    <property type="entry name" value="TPR_rpt"/>
</dbReference>
<dbReference type="Pfam" id="PF07719">
    <property type="entry name" value="TPR_2"/>
    <property type="match status" value="1"/>
</dbReference>
<dbReference type="RefSeq" id="WP_149113274.1">
    <property type="nucleotide sequence ID" value="NZ_CP042425.1"/>
</dbReference>
<dbReference type="SUPFAM" id="SSF48452">
    <property type="entry name" value="TPR-like"/>
    <property type="match status" value="1"/>
</dbReference>
<dbReference type="InterPro" id="IPR013105">
    <property type="entry name" value="TPR_2"/>
</dbReference>
<dbReference type="InterPro" id="IPR051099">
    <property type="entry name" value="AGR/TXD"/>
</dbReference>
<gene>
    <name evidence="6" type="ORF">PX52LOC_05856</name>
</gene>
<dbReference type="EMBL" id="CP042425">
    <property type="protein sequence ID" value="QEL18816.1"/>
    <property type="molecule type" value="Genomic_DNA"/>
</dbReference>
<feature type="signal peptide" evidence="5">
    <location>
        <begin position="1"/>
        <end position="26"/>
    </location>
</feature>
<dbReference type="Gene3D" id="1.25.40.10">
    <property type="entry name" value="Tetratricopeptide repeat domain"/>
    <property type="match status" value="1"/>
</dbReference>
<evidence type="ECO:0000256" key="3">
    <source>
        <dbReference type="ARBA" id="ARBA00022803"/>
    </source>
</evidence>
<dbReference type="OrthoDB" id="262477at2"/>
<feature type="chain" id="PRO_5022834782" description="Tetratricopeptide repeat protein" evidence="5">
    <location>
        <begin position="27"/>
        <end position="379"/>
    </location>
</feature>
<protein>
    <recommendedName>
        <fullName evidence="8">Tetratricopeptide repeat protein</fullName>
    </recommendedName>
</protein>
<evidence type="ECO:0000313" key="6">
    <source>
        <dbReference type="EMBL" id="QEL18816.1"/>
    </source>
</evidence>
<evidence type="ECO:0000313" key="7">
    <source>
        <dbReference type="Proteomes" id="UP000324974"/>
    </source>
</evidence>
<keyword evidence="3 4" id="KW-0802">TPR repeat</keyword>
<sequence>MPRAVFRSALVPALIFLVVVPLQSRAADPAVSIQWRTDYNTARKESAETGLPILIQIGTEDCFYCKKMEASTFRDVAVLGMMNGFIPLKIDGNKETTLVKTLKIQLYPTTVLAGADGTIHAFVQGYVAVDQFKEQLKRTTDLVAGDTKSFHEMAEVTAAIKAGEYAKALPLLQRLAIVSKGKAAEPRVSELLTEVEKVAAARLTRANSLLSAGKNDDAVAALNDVVKVFPGTTASSRAESHLIALGANKLDRVAISLRAPTLMTAARDLARAGAYSEALDVCQLLGTTSEAKAAQTLASEIKTDPTRLAVAARQTNEKAAALQSALGDAHALKGEYAEAVKCYELAILFSPNSPTATAATAQLVKLRGSVPVVPAVRSK</sequence>
<dbReference type="InterPro" id="IPR036249">
    <property type="entry name" value="Thioredoxin-like_sf"/>
</dbReference>
<name>A0A5C1ALG6_9BACT</name>
<keyword evidence="7" id="KW-1185">Reference proteome</keyword>
<keyword evidence="1 5" id="KW-0732">Signal</keyword>
<dbReference type="AlphaFoldDB" id="A0A5C1ALG6"/>
<evidence type="ECO:0000256" key="2">
    <source>
        <dbReference type="ARBA" id="ARBA00022737"/>
    </source>
</evidence>
<evidence type="ECO:0000256" key="4">
    <source>
        <dbReference type="PROSITE-ProRule" id="PRU00339"/>
    </source>
</evidence>
<dbReference type="Gene3D" id="3.40.30.10">
    <property type="entry name" value="Glutaredoxin"/>
    <property type="match status" value="1"/>
</dbReference>
<dbReference type="PANTHER" id="PTHR15337:SF11">
    <property type="entry name" value="THIOREDOXIN DOMAIN-CONTAINING PROTEIN"/>
    <property type="match status" value="1"/>
</dbReference>
<dbReference type="SMART" id="SM00028">
    <property type="entry name" value="TPR"/>
    <property type="match status" value="2"/>
</dbReference>
<feature type="repeat" description="TPR" evidence="4">
    <location>
        <begin position="320"/>
        <end position="353"/>
    </location>
</feature>
<dbReference type="InterPro" id="IPR011990">
    <property type="entry name" value="TPR-like_helical_dom_sf"/>
</dbReference>
<accession>A0A5C1ALG6</accession>
<dbReference type="KEGG" id="lrs:PX52LOC_05856"/>
<keyword evidence="2" id="KW-0677">Repeat</keyword>
<dbReference type="PANTHER" id="PTHR15337">
    <property type="entry name" value="ANTERIOR GRADIENT PROTEIN-RELATED"/>
    <property type="match status" value="1"/>
</dbReference>
<dbReference type="Pfam" id="PF13432">
    <property type="entry name" value="TPR_16"/>
    <property type="match status" value="1"/>
</dbReference>
<proteinExistence type="predicted"/>
<dbReference type="Pfam" id="PF13899">
    <property type="entry name" value="Thioredoxin_7"/>
    <property type="match status" value="1"/>
</dbReference>
<evidence type="ECO:0000256" key="5">
    <source>
        <dbReference type="SAM" id="SignalP"/>
    </source>
</evidence>
<dbReference type="SUPFAM" id="SSF52833">
    <property type="entry name" value="Thioredoxin-like"/>
    <property type="match status" value="1"/>
</dbReference>
<organism evidence="6 7">
    <name type="scientific">Limnoglobus roseus</name>
    <dbReference type="NCBI Taxonomy" id="2598579"/>
    <lineage>
        <taxon>Bacteria</taxon>
        <taxon>Pseudomonadati</taxon>
        <taxon>Planctomycetota</taxon>
        <taxon>Planctomycetia</taxon>
        <taxon>Gemmatales</taxon>
        <taxon>Gemmataceae</taxon>
        <taxon>Limnoglobus</taxon>
    </lineage>
</organism>
<dbReference type="Proteomes" id="UP000324974">
    <property type="component" value="Chromosome"/>
</dbReference>
<dbReference type="PROSITE" id="PS50005">
    <property type="entry name" value="TPR"/>
    <property type="match status" value="1"/>
</dbReference>
<evidence type="ECO:0000256" key="1">
    <source>
        <dbReference type="ARBA" id="ARBA00022729"/>
    </source>
</evidence>
<reference evidence="7" key="1">
    <citation type="submission" date="2019-08" db="EMBL/GenBank/DDBJ databases">
        <title>Limnoglobus roseus gen. nov., sp. nov., a novel freshwater planctomycete with a giant genome from the family Gemmataceae.</title>
        <authorList>
            <person name="Kulichevskaya I.S."/>
            <person name="Naumoff D.G."/>
            <person name="Miroshnikov K."/>
            <person name="Ivanova A."/>
            <person name="Philippov D.A."/>
            <person name="Hakobyan A."/>
            <person name="Rijpstra I.C."/>
            <person name="Sinninghe Damste J.S."/>
            <person name="Liesack W."/>
            <person name="Dedysh S.N."/>
        </authorList>
    </citation>
    <scope>NUCLEOTIDE SEQUENCE [LARGE SCALE GENOMIC DNA]</scope>
    <source>
        <strain evidence="7">PX52</strain>
    </source>
</reference>